<sequence>MAHPCMKTAFTKYRRSSPTVMKALLHFRYSSRSYHKSYLNINHPTGSISRQRLMSSSSSSQSNKTDKLVGRTGIGDRSGSLWIYLGWSMLGIVGIEICLQYKQEQEDYERRRLLSDMQIEADKAIINVANWDETLPTLFTCKILHVDASLDGTKMLTRKRGRGSSGGINRNIEMNDVVEILEAGIGPNEAYHLCRLRQQKKSDKNSETGTASAAIGWYPIQFLEKIGD</sequence>
<dbReference type="OrthoDB" id="47636at2759"/>
<feature type="compositionally biased region" description="Low complexity" evidence="1">
    <location>
        <begin position="50"/>
        <end position="62"/>
    </location>
</feature>
<dbReference type="EMBL" id="KV784357">
    <property type="protein sequence ID" value="OEU17150.1"/>
    <property type="molecule type" value="Genomic_DNA"/>
</dbReference>
<dbReference type="InParanoid" id="A0A1E7FG49"/>
<dbReference type="Proteomes" id="UP000095751">
    <property type="component" value="Unassembled WGS sequence"/>
</dbReference>
<organism evidence="2 3">
    <name type="scientific">Fragilariopsis cylindrus CCMP1102</name>
    <dbReference type="NCBI Taxonomy" id="635003"/>
    <lineage>
        <taxon>Eukaryota</taxon>
        <taxon>Sar</taxon>
        <taxon>Stramenopiles</taxon>
        <taxon>Ochrophyta</taxon>
        <taxon>Bacillariophyta</taxon>
        <taxon>Bacillariophyceae</taxon>
        <taxon>Bacillariophycidae</taxon>
        <taxon>Bacillariales</taxon>
        <taxon>Bacillariaceae</taxon>
        <taxon>Fragilariopsis</taxon>
    </lineage>
</organism>
<proteinExistence type="predicted"/>
<keyword evidence="3" id="KW-1185">Reference proteome</keyword>
<gene>
    <name evidence="2" type="ORF">FRACYDRAFT_237560</name>
</gene>
<dbReference type="AlphaFoldDB" id="A0A1E7FG49"/>
<feature type="region of interest" description="Disordered" evidence="1">
    <location>
        <begin position="50"/>
        <end position="71"/>
    </location>
</feature>
<accession>A0A1E7FG49</accession>
<evidence type="ECO:0000313" key="3">
    <source>
        <dbReference type="Proteomes" id="UP000095751"/>
    </source>
</evidence>
<reference evidence="2 3" key="1">
    <citation type="submission" date="2016-09" db="EMBL/GenBank/DDBJ databases">
        <title>Extensive genetic diversity and differential bi-allelic expression allows diatom success in the polar Southern Ocean.</title>
        <authorList>
            <consortium name="DOE Joint Genome Institute"/>
            <person name="Mock T."/>
            <person name="Otillar R.P."/>
            <person name="Strauss J."/>
            <person name="Dupont C."/>
            <person name="Frickenhaus S."/>
            <person name="Maumus F."/>
            <person name="Mcmullan M."/>
            <person name="Sanges R."/>
            <person name="Schmutz J."/>
            <person name="Toseland A."/>
            <person name="Valas R."/>
            <person name="Veluchamy A."/>
            <person name="Ward B.J."/>
            <person name="Allen A."/>
            <person name="Barry K."/>
            <person name="Falciatore A."/>
            <person name="Ferrante M."/>
            <person name="Fortunato A.E."/>
            <person name="Gloeckner G."/>
            <person name="Gruber A."/>
            <person name="Hipkin R."/>
            <person name="Janech M."/>
            <person name="Kroth P."/>
            <person name="Leese F."/>
            <person name="Lindquist E."/>
            <person name="Lyon B.R."/>
            <person name="Martin J."/>
            <person name="Mayer C."/>
            <person name="Parker M."/>
            <person name="Quesneville H."/>
            <person name="Raymond J."/>
            <person name="Uhlig C."/>
            <person name="Valentin K.U."/>
            <person name="Worden A.Z."/>
            <person name="Armbrust E.V."/>
            <person name="Bowler C."/>
            <person name="Green B."/>
            <person name="Moulton V."/>
            <person name="Van Oosterhout C."/>
            <person name="Grigoriev I."/>
        </authorList>
    </citation>
    <scope>NUCLEOTIDE SEQUENCE [LARGE SCALE GENOMIC DNA]</scope>
    <source>
        <strain evidence="2 3">CCMP1102</strain>
    </source>
</reference>
<dbReference type="KEGG" id="fcy:FRACYDRAFT_237560"/>
<evidence type="ECO:0000313" key="2">
    <source>
        <dbReference type="EMBL" id="OEU17150.1"/>
    </source>
</evidence>
<evidence type="ECO:0000256" key="1">
    <source>
        <dbReference type="SAM" id="MobiDB-lite"/>
    </source>
</evidence>
<protein>
    <submittedName>
        <fullName evidence="2">Uncharacterized protein</fullName>
    </submittedName>
</protein>
<name>A0A1E7FG49_9STRA</name>